<dbReference type="Proteomes" id="UP001195769">
    <property type="component" value="Unassembled WGS sequence"/>
</dbReference>
<gene>
    <name evidence="1" type="ORF">F5891DRAFT_985855</name>
</gene>
<accession>A0AAD4DT75</accession>
<reference evidence="1" key="1">
    <citation type="journal article" date="2020" name="New Phytol.">
        <title>Comparative genomics reveals dynamic genome evolution in host specialist ectomycorrhizal fungi.</title>
        <authorList>
            <person name="Lofgren L.A."/>
            <person name="Nguyen N.H."/>
            <person name="Vilgalys R."/>
            <person name="Ruytinx J."/>
            <person name="Liao H.L."/>
            <person name="Branco S."/>
            <person name="Kuo A."/>
            <person name="LaButti K."/>
            <person name="Lipzen A."/>
            <person name="Andreopoulos W."/>
            <person name="Pangilinan J."/>
            <person name="Riley R."/>
            <person name="Hundley H."/>
            <person name="Na H."/>
            <person name="Barry K."/>
            <person name="Grigoriev I.V."/>
            <person name="Stajich J.E."/>
            <person name="Kennedy P.G."/>
        </authorList>
    </citation>
    <scope>NUCLEOTIDE SEQUENCE</scope>
    <source>
        <strain evidence="1">FC203</strain>
    </source>
</reference>
<proteinExistence type="predicted"/>
<evidence type="ECO:0000313" key="1">
    <source>
        <dbReference type="EMBL" id="KAG1893510.1"/>
    </source>
</evidence>
<dbReference type="GeneID" id="64671958"/>
<dbReference type="AlphaFoldDB" id="A0AAD4DT75"/>
<comment type="caution">
    <text evidence="1">The sequence shown here is derived from an EMBL/GenBank/DDBJ whole genome shotgun (WGS) entry which is preliminary data.</text>
</comment>
<name>A0AAD4DT75_9AGAM</name>
<organism evidence="1 2">
    <name type="scientific">Suillus fuscotomentosus</name>
    <dbReference type="NCBI Taxonomy" id="1912939"/>
    <lineage>
        <taxon>Eukaryota</taxon>
        <taxon>Fungi</taxon>
        <taxon>Dikarya</taxon>
        <taxon>Basidiomycota</taxon>
        <taxon>Agaricomycotina</taxon>
        <taxon>Agaricomycetes</taxon>
        <taxon>Agaricomycetidae</taxon>
        <taxon>Boletales</taxon>
        <taxon>Suillineae</taxon>
        <taxon>Suillaceae</taxon>
        <taxon>Suillus</taxon>
    </lineage>
</organism>
<sequence length="119" mass="14066">MDQNIQLQNDRFSIQGQNDQSVQSLLMFPDLTTIPGPLIITDSAIAIWNATTQIAQYRVAHHRTALPHEPINTTEEQKCWLNLILLRREHKLEEYMRCLDSAWRELNEMRKLLDIRRNQ</sequence>
<protein>
    <submittedName>
        <fullName evidence="1">Uncharacterized protein</fullName>
    </submittedName>
</protein>
<dbReference type="EMBL" id="JABBWK010000098">
    <property type="protein sequence ID" value="KAG1893510.1"/>
    <property type="molecule type" value="Genomic_DNA"/>
</dbReference>
<evidence type="ECO:0000313" key="2">
    <source>
        <dbReference type="Proteomes" id="UP001195769"/>
    </source>
</evidence>
<keyword evidence="2" id="KW-1185">Reference proteome</keyword>
<dbReference type="RefSeq" id="XP_041219086.1">
    <property type="nucleotide sequence ID" value="XM_041377660.1"/>
</dbReference>